<organism evidence="1 2">
    <name type="scientific">Leifsonia aquatica ATCC 14665</name>
    <dbReference type="NCBI Taxonomy" id="1358026"/>
    <lineage>
        <taxon>Bacteria</taxon>
        <taxon>Bacillati</taxon>
        <taxon>Actinomycetota</taxon>
        <taxon>Actinomycetes</taxon>
        <taxon>Micrococcales</taxon>
        <taxon>Microbacteriaceae</taxon>
        <taxon>Leifsonia</taxon>
    </lineage>
</organism>
<evidence type="ECO:0000313" key="2">
    <source>
        <dbReference type="Proteomes" id="UP000016605"/>
    </source>
</evidence>
<evidence type="ECO:0000313" key="1">
    <source>
        <dbReference type="EMBL" id="ERK73570.1"/>
    </source>
</evidence>
<comment type="caution">
    <text evidence="1">The sequence shown here is derived from an EMBL/GenBank/DDBJ whole genome shotgun (WGS) entry which is preliminary data.</text>
</comment>
<name>U2RE89_LEIAQ</name>
<dbReference type="HOGENOM" id="CLU_3185335_0_0_11"/>
<proteinExistence type="predicted"/>
<dbReference type="Proteomes" id="UP000016605">
    <property type="component" value="Unassembled WGS sequence"/>
</dbReference>
<dbReference type="EMBL" id="AWVQ01000009">
    <property type="protein sequence ID" value="ERK73570.1"/>
    <property type="molecule type" value="Genomic_DNA"/>
</dbReference>
<dbReference type="AlphaFoldDB" id="U2RE89"/>
<accession>U2RE89</accession>
<sequence length="46" mass="4785">MPASLLITVLGPYTATAYAPSAVVHTFPIHESASIPSRCSAATVFH</sequence>
<gene>
    <name evidence="1" type="ORF">N136_00128</name>
</gene>
<reference evidence="1 2" key="1">
    <citation type="submission" date="2013-08" db="EMBL/GenBank/DDBJ databases">
        <authorList>
            <person name="Weinstock G."/>
            <person name="Sodergren E."/>
            <person name="Wylie T."/>
            <person name="Fulton L."/>
            <person name="Fulton R."/>
            <person name="Fronick C."/>
            <person name="O'Laughlin M."/>
            <person name="Godfrey J."/>
            <person name="Miner T."/>
            <person name="Herter B."/>
            <person name="Appelbaum E."/>
            <person name="Cordes M."/>
            <person name="Lek S."/>
            <person name="Wollam A."/>
            <person name="Pepin K.H."/>
            <person name="Palsikar V.B."/>
            <person name="Mitreva M."/>
            <person name="Wilson R.K."/>
        </authorList>
    </citation>
    <scope>NUCLEOTIDE SEQUENCE [LARGE SCALE GENOMIC DNA]</scope>
    <source>
        <strain evidence="1 2">ATCC 14665</strain>
    </source>
</reference>
<protein>
    <submittedName>
        <fullName evidence="1">Uncharacterized protein</fullName>
    </submittedName>
</protein>